<dbReference type="Proteomes" id="UP001159042">
    <property type="component" value="Unassembled WGS sequence"/>
</dbReference>
<dbReference type="Pfam" id="PF00400">
    <property type="entry name" value="WD40"/>
    <property type="match status" value="1"/>
</dbReference>
<evidence type="ECO:0000256" key="1">
    <source>
        <dbReference type="ARBA" id="ARBA00004496"/>
    </source>
</evidence>
<keyword evidence="2" id="KW-0963">Cytoplasm</keyword>
<comment type="caution">
    <text evidence="3">The sequence shown here is derived from an EMBL/GenBank/DDBJ whole genome shotgun (WGS) entry which is preliminary data.</text>
</comment>
<accession>A0AAV8VNK1</accession>
<dbReference type="PANTHER" id="PTHR46853:SF1">
    <property type="entry name" value="METHYLOSOME PROTEIN 50"/>
    <property type="match status" value="1"/>
</dbReference>
<evidence type="ECO:0000313" key="3">
    <source>
        <dbReference type="EMBL" id="KAJ8915814.1"/>
    </source>
</evidence>
<dbReference type="PANTHER" id="PTHR46853">
    <property type="entry name" value="METHYLOSOME PROTEIN 50"/>
    <property type="match status" value="1"/>
</dbReference>
<dbReference type="InterPro" id="IPR001680">
    <property type="entry name" value="WD40_rpt"/>
</dbReference>
<proteinExistence type="predicted"/>
<gene>
    <name evidence="3" type="ORF">NQ315_004626</name>
</gene>
<evidence type="ECO:0000313" key="4">
    <source>
        <dbReference type="Proteomes" id="UP001159042"/>
    </source>
</evidence>
<dbReference type="AlphaFoldDB" id="A0AAV8VNK1"/>
<dbReference type="GO" id="GO:0007309">
    <property type="term" value="P:oocyte axis specification"/>
    <property type="evidence" value="ECO:0007669"/>
    <property type="project" value="TreeGrafter"/>
</dbReference>
<evidence type="ECO:0000256" key="2">
    <source>
        <dbReference type="ARBA" id="ARBA00022490"/>
    </source>
</evidence>
<dbReference type="InterPro" id="IPR036322">
    <property type="entry name" value="WD40_repeat_dom_sf"/>
</dbReference>
<dbReference type="GO" id="GO:0034709">
    <property type="term" value="C:methylosome"/>
    <property type="evidence" value="ECO:0007669"/>
    <property type="project" value="TreeGrafter"/>
</dbReference>
<dbReference type="SMART" id="SM00320">
    <property type="entry name" value="WD40"/>
    <property type="match status" value="5"/>
</dbReference>
<protein>
    <submittedName>
        <fullName evidence="3">Uncharacterized protein</fullName>
    </submittedName>
</protein>
<dbReference type="InterPro" id="IPR015943">
    <property type="entry name" value="WD40/YVTN_repeat-like_dom_sf"/>
</dbReference>
<dbReference type="EMBL" id="JANEYG010000049">
    <property type="protein sequence ID" value="KAJ8915814.1"/>
    <property type="molecule type" value="Genomic_DNA"/>
</dbReference>
<name>A0AAV8VNK1_9CUCU</name>
<dbReference type="SUPFAM" id="SSF50978">
    <property type="entry name" value="WD40 repeat-like"/>
    <property type="match status" value="1"/>
</dbReference>
<comment type="subcellular location">
    <subcellularLocation>
        <location evidence="1">Cytoplasm</location>
    </subcellularLocation>
</comment>
<reference evidence="3 4" key="1">
    <citation type="journal article" date="2023" name="Insect Mol. Biol.">
        <title>Genome sequencing provides insights into the evolution of gene families encoding plant cell wall-degrading enzymes in longhorned beetles.</title>
        <authorList>
            <person name="Shin N.R."/>
            <person name="Okamura Y."/>
            <person name="Kirsch R."/>
            <person name="Pauchet Y."/>
        </authorList>
    </citation>
    <scope>NUCLEOTIDE SEQUENCE [LARGE SCALE GENOMIC DNA]</scope>
    <source>
        <strain evidence="3">EAD_L_NR</strain>
    </source>
</reference>
<organism evidence="3 4">
    <name type="scientific">Exocentrus adspersus</name>
    <dbReference type="NCBI Taxonomy" id="1586481"/>
    <lineage>
        <taxon>Eukaryota</taxon>
        <taxon>Metazoa</taxon>
        <taxon>Ecdysozoa</taxon>
        <taxon>Arthropoda</taxon>
        <taxon>Hexapoda</taxon>
        <taxon>Insecta</taxon>
        <taxon>Pterygota</taxon>
        <taxon>Neoptera</taxon>
        <taxon>Endopterygota</taxon>
        <taxon>Coleoptera</taxon>
        <taxon>Polyphaga</taxon>
        <taxon>Cucujiformia</taxon>
        <taxon>Chrysomeloidea</taxon>
        <taxon>Cerambycidae</taxon>
        <taxon>Lamiinae</taxon>
        <taxon>Acanthocinini</taxon>
        <taxon>Exocentrus</taxon>
    </lineage>
</organism>
<sequence>MLSKQKKLKVKLNKLVLFSNFSHQLKLLKLKVLLKSKYLPSCFRMSNSCNNEYLRAHGVVFPPNKPLEPRIEFSKTPVVYDALFFLDFNENGNCIIGASEVAGTFWEGTLLHFKDEKDMENFDYMGHYIYATTSDGKFVKNNIIALAEDTGNISVLSLDSDSTIRPINYFKTIERIPQLSIWTNSSKILSCSGRSVAIWDADSVDRRPSEKFDNYHTESVTCIDTLRKDTNLFLSGGRDRLCCIWDIRNPIACSVLYANEFSSITSISWNQDDDNFIAVGTLAGDVYLVDKREPKDFLSVLPCFHGAVNRMSFNNSKQFAVCGDVPEVLIVNTDKNALKVIYKNSEHSGPVKDVKWYNGTLYSCGFGKCVVKHSRQSE</sequence>
<keyword evidence="4" id="KW-1185">Reference proteome</keyword>
<dbReference type="InterPro" id="IPR052139">
    <property type="entry name" value="Methylosome_Comp_WDR77"/>
</dbReference>
<dbReference type="Gene3D" id="2.130.10.10">
    <property type="entry name" value="YVTN repeat-like/Quinoprotein amine dehydrogenase"/>
    <property type="match status" value="1"/>
</dbReference>